<name>A0A932A8H3_9BACT</name>
<dbReference type="EMBL" id="JACPNR010000009">
    <property type="protein sequence ID" value="MBI2678611.1"/>
    <property type="molecule type" value="Genomic_DNA"/>
</dbReference>
<proteinExistence type="predicted"/>
<dbReference type="PANTHER" id="PTHR42103">
    <property type="entry name" value="ALPHA/BETA-HYDROLASES SUPERFAMILY PROTEIN"/>
    <property type="match status" value="1"/>
</dbReference>
<protein>
    <submittedName>
        <fullName evidence="2">Alpha/beta hydrolase</fullName>
    </submittedName>
</protein>
<organism evidence="2 3">
    <name type="scientific">Candidatus Korobacter versatilis</name>
    <dbReference type="NCBI Taxonomy" id="658062"/>
    <lineage>
        <taxon>Bacteria</taxon>
        <taxon>Pseudomonadati</taxon>
        <taxon>Acidobacteriota</taxon>
        <taxon>Terriglobia</taxon>
        <taxon>Terriglobales</taxon>
        <taxon>Candidatus Korobacteraceae</taxon>
        <taxon>Candidatus Korobacter</taxon>
    </lineage>
</organism>
<accession>A0A932A8H3</accession>
<dbReference type="AlphaFoldDB" id="A0A932A8H3"/>
<comment type="caution">
    <text evidence="2">The sequence shown here is derived from an EMBL/GenBank/DDBJ whole genome shotgun (WGS) entry which is preliminary data.</text>
</comment>
<dbReference type="SUPFAM" id="SSF53474">
    <property type="entry name" value="alpha/beta-Hydrolases"/>
    <property type="match status" value="1"/>
</dbReference>
<dbReference type="Gene3D" id="3.40.50.1820">
    <property type="entry name" value="alpha/beta hydrolase"/>
    <property type="match status" value="1"/>
</dbReference>
<keyword evidence="2" id="KW-0378">Hydrolase</keyword>
<feature type="domain" description="KANL3/Tex30 alpha/beta hydrolase-like" evidence="1">
    <location>
        <begin position="46"/>
        <end position="204"/>
    </location>
</feature>
<dbReference type="Pfam" id="PF20408">
    <property type="entry name" value="Abhydrolase_11"/>
    <property type="match status" value="1"/>
</dbReference>
<evidence type="ECO:0000313" key="3">
    <source>
        <dbReference type="Proteomes" id="UP000779809"/>
    </source>
</evidence>
<dbReference type="Proteomes" id="UP000779809">
    <property type="component" value="Unassembled WGS sequence"/>
</dbReference>
<evidence type="ECO:0000313" key="2">
    <source>
        <dbReference type="EMBL" id="MBI2678611.1"/>
    </source>
</evidence>
<dbReference type="GO" id="GO:0016787">
    <property type="term" value="F:hydrolase activity"/>
    <property type="evidence" value="ECO:0007669"/>
    <property type="project" value="UniProtKB-KW"/>
</dbReference>
<sequence>MPAEIKSFFLAGPAGRLEALLNAGSANATHAALVCHPHPLYGGTVHNKVVYHAMKALSGCGFPVLRFNFRGAGLSEGKHDDGRGEAEDVRVALDWLTQEFHLPLVFAGFSFGAAVGMRVACGDPPVGRIDVRAIIALGMPIAAEGRAYAYDYLAHCATPKLFISGGNDEYGPTAKVKEVVAQAAPPKQLVIVPGVDHFFAGKVKEVQRVIEDWLGTTLHR</sequence>
<dbReference type="PANTHER" id="PTHR42103:SF2">
    <property type="entry name" value="AB HYDROLASE-1 DOMAIN-CONTAINING PROTEIN"/>
    <property type="match status" value="1"/>
</dbReference>
<gene>
    <name evidence="2" type="ORF">HYX28_07495</name>
</gene>
<dbReference type="InterPro" id="IPR029058">
    <property type="entry name" value="AB_hydrolase_fold"/>
</dbReference>
<evidence type="ECO:0000259" key="1">
    <source>
        <dbReference type="Pfam" id="PF20408"/>
    </source>
</evidence>
<reference evidence="2" key="1">
    <citation type="submission" date="2020-07" db="EMBL/GenBank/DDBJ databases">
        <title>Huge and variable diversity of episymbiotic CPR bacteria and DPANN archaea in groundwater ecosystems.</title>
        <authorList>
            <person name="He C.Y."/>
            <person name="Keren R."/>
            <person name="Whittaker M."/>
            <person name="Farag I.F."/>
            <person name="Doudna J."/>
            <person name="Cate J.H.D."/>
            <person name="Banfield J.F."/>
        </authorList>
    </citation>
    <scope>NUCLEOTIDE SEQUENCE</scope>
    <source>
        <strain evidence="2">NC_groundwater_580_Pr5_B-0.1um_64_19</strain>
    </source>
</reference>
<dbReference type="InterPro" id="IPR046879">
    <property type="entry name" value="KANL3/Tex30_Abhydrolase"/>
</dbReference>